<dbReference type="AlphaFoldDB" id="A0A8J3GHG8"/>
<keyword evidence="2" id="KW-1185">Reference proteome</keyword>
<dbReference type="InterPro" id="IPR007325">
    <property type="entry name" value="KFase/CYL"/>
</dbReference>
<dbReference type="PANTHER" id="PTHR43564:SF2">
    <property type="entry name" value="BLR6059 PROTEIN"/>
    <property type="match status" value="1"/>
</dbReference>
<name>A0A8J3GHG8_9HYPH</name>
<evidence type="ECO:0000313" key="1">
    <source>
        <dbReference type="EMBL" id="GHC79105.1"/>
    </source>
</evidence>
<dbReference type="GO" id="GO:0004061">
    <property type="term" value="F:arylformamidase activity"/>
    <property type="evidence" value="ECO:0007669"/>
    <property type="project" value="InterPro"/>
</dbReference>
<dbReference type="Gene3D" id="3.50.30.50">
    <property type="entry name" value="Putative cyclase"/>
    <property type="match status" value="1"/>
</dbReference>
<reference evidence="1" key="1">
    <citation type="journal article" date="2014" name="Int. J. Syst. Evol. Microbiol.">
        <title>Complete genome sequence of Corynebacterium casei LMG S-19264T (=DSM 44701T), isolated from a smear-ripened cheese.</title>
        <authorList>
            <consortium name="US DOE Joint Genome Institute (JGI-PGF)"/>
            <person name="Walter F."/>
            <person name="Albersmeier A."/>
            <person name="Kalinowski J."/>
            <person name="Ruckert C."/>
        </authorList>
    </citation>
    <scope>NUCLEOTIDE SEQUENCE</scope>
    <source>
        <strain evidence="1">KCTC 42097</strain>
    </source>
</reference>
<dbReference type="EMBL" id="BMZO01000011">
    <property type="protein sequence ID" value="GHC79105.1"/>
    <property type="molecule type" value="Genomic_DNA"/>
</dbReference>
<reference evidence="1" key="2">
    <citation type="submission" date="2020-09" db="EMBL/GenBank/DDBJ databases">
        <authorList>
            <person name="Sun Q."/>
            <person name="Kim S."/>
        </authorList>
    </citation>
    <scope>NUCLEOTIDE SEQUENCE</scope>
    <source>
        <strain evidence="1">KCTC 42097</strain>
    </source>
</reference>
<accession>A0A8J3GHG8</accession>
<dbReference type="Pfam" id="PF04199">
    <property type="entry name" value="Cyclase"/>
    <property type="match status" value="1"/>
</dbReference>
<dbReference type="InterPro" id="IPR037175">
    <property type="entry name" value="KFase_sf"/>
</dbReference>
<dbReference type="Proteomes" id="UP000641137">
    <property type="component" value="Unassembled WGS sequence"/>
</dbReference>
<evidence type="ECO:0000313" key="2">
    <source>
        <dbReference type="Proteomes" id="UP000641137"/>
    </source>
</evidence>
<organism evidence="1 2">
    <name type="scientific">Limoniibacter endophyticus</name>
    <dbReference type="NCBI Taxonomy" id="1565040"/>
    <lineage>
        <taxon>Bacteria</taxon>
        <taxon>Pseudomonadati</taxon>
        <taxon>Pseudomonadota</taxon>
        <taxon>Alphaproteobacteria</taxon>
        <taxon>Hyphomicrobiales</taxon>
        <taxon>Bartonellaceae</taxon>
        <taxon>Limoniibacter</taxon>
    </lineage>
</organism>
<dbReference type="PANTHER" id="PTHR43564">
    <property type="entry name" value="KYNURENINE FORMAMIDASE-LIKE PROTEIN"/>
    <property type="match status" value="1"/>
</dbReference>
<evidence type="ECO:0008006" key="3">
    <source>
        <dbReference type="Google" id="ProtNLM"/>
    </source>
</evidence>
<sequence length="258" mass="28848">MVRFIDLSVAIDNDTPADPPIQKPVIEYFDHSQSLGQLLPFFPGLDAAHLPDGKGWAVEKIMLTTHNGTHLDAPWHYHPTMEDGMRATTIDEIPLEWCFQKGVKLDFRHLEDGYVVTAQDVENELRRIGHMLSPLDIVLINTAAAAHYGEPDYIHRGCGMGREATLYLLNRGVRVAGTDAWSWDAPFLHTARRFAETNDASIIWEGHKAGRFKAYCHMEKLCNLDLLPSAGFTVSCFPVKIKAASAGWIRAVAILDDQ</sequence>
<comment type="caution">
    <text evidence="1">The sequence shown here is derived from an EMBL/GenBank/DDBJ whole genome shotgun (WGS) entry which is preliminary data.</text>
</comment>
<dbReference type="RefSeq" id="WP_189492344.1">
    <property type="nucleotide sequence ID" value="NZ_BMZO01000011.1"/>
</dbReference>
<proteinExistence type="predicted"/>
<dbReference type="GO" id="GO:0019441">
    <property type="term" value="P:L-tryptophan catabolic process to kynurenine"/>
    <property type="evidence" value="ECO:0007669"/>
    <property type="project" value="InterPro"/>
</dbReference>
<protein>
    <recommendedName>
        <fullName evidence="3">Kynurenine formamidase</fullName>
    </recommendedName>
</protein>
<dbReference type="SUPFAM" id="SSF102198">
    <property type="entry name" value="Putative cyclase"/>
    <property type="match status" value="1"/>
</dbReference>
<gene>
    <name evidence="1" type="ORF">GCM10010136_31380</name>
</gene>